<comment type="caution">
    <text evidence="2">The sequence shown here is derived from an EMBL/GenBank/DDBJ whole genome shotgun (WGS) entry which is preliminary data.</text>
</comment>
<reference evidence="2 3" key="1">
    <citation type="submission" date="2020-02" db="EMBL/GenBank/DDBJ databases">
        <authorList>
            <person name="Chen W.-M."/>
        </authorList>
    </citation>
    <scope>NUCLEOTIDE SEQUENCE [LARGE SCALE GENOMIC DNA]</scope>
    <source>
        <strain evidence="2 3">KMS-5</strain>
    </source>
</reference>
<keyword evidence="1" id="KW-0812">Transmembrane</keyword>
<keyword evidence="3" id="KW-1185">Reference proteome</keyword>
<protein>
    <submittedName>
        <fullName evidence="2">Uncharacterized protein</fullName>
    </submittedName>
</protein>
<feature type="transmembrane region" description="Helical" evidence="1">
    <location>
        <begin position="48"/>
        <end position="72"/>
    </location>
</feature>
<gene>
    <name evidence="2" type="ORF">G4Z14_09780</name>
</gene>
<dbReference type="EMBL" id="JAAIVJ010000005">
    <property type="protein sequence ID" value="NEY90585.1"/>
    <property type="molecule type" value="Genomic_DNA"/>
</dbReference>
<keyword evidence="1" id="KW-1133">Transmembrane helix</keyword>
<keyword evidence="1" id="KW-0472">Membrane</keyword>
<accession>A0A6M0QSZ0</accession>
<sequence>MPKLIALYIRSVAIGFGLSAVFLALMLWQDVAGLRHLIFGSDMGLVAAAMVFMFQGIIFAGVQFGIAVMMLADPDAPPTGGLRDRLMPDLGSPIPVPVKVVQKR</sequence>
<evidence type="ECO:0000313" key="3">
    <source>
        <dbReference type="Proteomes" id="UP000477782"/>
    </source>
</evidence>
<organism evidence="2 3">
    <name type="scientific">Tabrizicola oligotrophica</name>
    <dbReference type="NCBI Taxonomy" id="2710650"/>
    <lineage>
        <taxon>Bacteria</taxon>
        <taxon>Pseudomonadati</taxon>
        <taxon>Pseudomonadota</taxon>
        <taxon>Alphaproteobacteria</taxon>
        <taxon>Rhodobacterales</taxon>
        <taxon>Paracoccaceae</taxon>
        <taxon>Tabrizicola</taxon>
    </lineage>
</organism>
<feature type="transmembrane region" description="Helical" evidence="1">
    <location>
        <begin position="7"/>
        <end position="28"/>
    </location>
</feature>
<proteinExistence type="predicted"/>
<name>A0A6M0QSZ0_9RHOB</name>
<evidence type="ECO:0000313" key="2">
    <source>
        <dbReference type="EMBL" id="NEY90585.1"/>
    </source>
</evidence>
<evidence type="ECO:0000256" key="1">
    <source>
        <dbReference type="SAM" id="Phobius"/>
    </source>
</evidence>
<dbReference type="AlphaFoldDB" id="A0A6M0QSZ0"/>
<dbReference type="Proteomes" id="UP000477782">
    <property type="component" value="Unassembled WGS sequence"/>
</dbReference>
<dbReference type="RefSeq" id="WP_164625205.1">
    <property type="nucleotide sequence ID" value="NZ_JAAIVJ010000005.1"/>
</dbReference>